<feature type="chain" id="PRO_5032273190" description="PPM-type phosphatase domain-containing protein" evidence="1">
    <location>
        <begin position="22"/>
        <end position="315"/>
    </location>
</feature>
<dbReference type="Proteomes" id="UP000557872">
    <property type="component" value="Unassembled WGS sequence"/>
</dbReference>
<comment type="caution">
    <text evidence="2">The sequence shown here is derived from an EMBL/GenBank/DDBJ whole genome shotgun (WGS) entry which is preliminary data.</text>
</comment>
<evidence type="ECO:0000256" key="1">
    <source>
        <dbReference type="SAM" id="SignalP"/>
    </source>
</evidence>
<proteinExistence type="predicted"/>
<evidence type="ECO:0000313" key="3">
    <source>
        <dbReference type="Proteomes" id="UP000557872"/>
    </source>
</evidence>
<dbReference type="AlphaFoldDB" id="A0A851GF75"/>
<name>A0A851GF75_9BACT</name>
<accession>A0A851GF75</accession>
<gene>
    <name evidence="2" type="ORF">HW115_02070</name>
</gene>
<dbReference type="EMBL" id="JACBAZ010000001">
    <property type="protein sequence ID" value="NWK54381.1"/>
    <property type="molecule type" value="Genomic_DNA"/>
</dbReference>
<keyword evidence="3" id="KW-1185">Reference proteome</keyword>
<evidence type="ECO:0000313" key="2">
    <source>
        <dbReference type="EMBL" id="NWK54381.1"/>
    </source>
</evidence>
<organism evidence="2 3">
    <name type="scientific">Oceaniferula marina</name>
    <dbReference type="NCBI Taxonomy" id="2748318"/>
    <lineage>
        <taxon>Bacteria</taxon>
        <taxon>Pseudomonadati</taxon>
        <taxon>Verrucomicrobiota</taxon>
        <taxon>Verrucomicrobiia</taxon>
        <taxon>Verrucomicrobiales</taxon>
        <taxon>Verrucomicrobiaceae</taxon>
        <taxon>Oceaniferula</taxon>
    </lineage>
</organism>
<reference evidence="2 3" key="1">
    <citation type="submission" date="2020-07" db="EMBL/GenBank/DDBJ databases">
        <title>Roseicoccus Jingziensis gen. nov., sp. nov., isolated from coastal seawater.</title>
        <authorList>
            <person name="Feng X."/>
        </authorList>
    </citation>
    <scope>NUCLEOTIDE SEQUENCE [LARGE SCALE GENOMIC DNA]</scope>
    <source>
        <strain evidence="2 3">N1E253</strain>
    </source>
</reference>
<keyword evidence="1" id="KW-0732">Signal</keyword>
<dbReference type="RefSeq" id="WP_178930916.1">
    <property type="nucleotide sequence ID" value="NZ_JACBAZ010000001.1"/>
</dbReference>
<evidence type="ECO:0008006" key="4">
    <source>
        <dbReference type="Google" id="ProtNLM"/>
    </source>
</evidence>
<sequence>MKTRSSLIHVLSLCSMVHLCADENLQYDKVVNDDVPQGSIEYHIQSKIGAGEEWNAVCEDGLFYNGSYMAVFDGATDKSGEKYKGKKGGRISRDIIHRVFTSIPPNKNKEYILDRINAEYKKFYSKYPDIDFKNDPVFRPSASLIWYNFNSRELVALGDCKARVDGIIYNDEEKLVDEICSELRSNIIKKLKLSDAEIKEKDIAREYMMPLLKAQSHYQNNINAIEPFQYWVIDGFNIPKDKIKSWTFEVNPKVIELSSDGYLNIPENASVKEYELLLKQLLKNDPLRIKTPATKGLKKGYISYDDRAVLIFKRK</sequence>
<protein>
    <recommendedName>
        <fullName evidence="4">PPM-type phosphatase domain-containing protein</fullName>
    </recommendedName>
</protein>
<feature type="signal peptide" evidence="1">
    <location>
        <begin position="1"/>
        <end position="21"/>
    </location>
</feature>